<dbReference type="InterPro" id="IPR006311">
    <property type="entry name" value="TAT_signal"/>
</dbReference>
<dbReference type="PROSITE" id="PS51318">
    <property type="entry name" value="TAT"/>
    <property type="match status" value="1"/>
</dbReference>
<dbReference type="GO" id="GO:0016798">
    <property type="term" value="F:hydrolase activity, acting on glycosyl bonds"/>
    <property type="evidence" value="ECO:0007669"/>
    <property type="project" value="UniProtKB-KW"/>
</dbReference>
<keyword evidence="4" id="KW-0119">Carbohydrate metabolism</keyword>
<dbReference type="AlphaFoldDB" id="G8RNG1"/>
<feature type="domain" description="NodB homology" evidence="3">
    <location>
        <begin position="84"/>
        <end position="276"/>
    </location>
</feature>
<evidence type="ECO:0000256" key="2">
    <source>
        <dbReference type="ARBA" id="ARBA00022801"/>
    </source>
</evidence>
<keyword evidence="4" id="KW-0858">Xylan degradation</keyword>
<dbReference type="eggNOG" id="COG0726">
    <property type="taxonomic scope" value="Bacteria"/>
</dbReference>
<dbReference type="GO" id="GO:0046872">
    <property type="term" value="F:metal ion binding"/>
    <property type="evidence" value="ECO:0007669"/>
    <property type="project" value="UniProtKB-KW"/>
</dbReference>
<keyword evidence="5" id="KW-1185">Reference proteome</keyword>
<dbReference type="OrthoDB" id="9763050at2"/>
<reference evidence="4 5" key="1">
    <citation type="submission" date="2011-12" db="EMBL/GenBank/DDBJ databases">
        <title>Complete sequence of Mycobacterium rhodesiae NBB3.</title>
        <authorList>
            <consortium name="US DOE Joint Genome Institute"/>
            <person name="Lucas S."/>
            <person name="Han J."/>
            <person name="Lapidus A."/>
            <person name="Cheng J.-F."/>
            <person name="Goodwin L."/>
            <person name="Pitluck S."/>
            <person name="Peters L."/>
            <person name="Mikhailova N."/>
            <person name="Gu W."/>
            <person name="Detter J.C."/>
            <person name="Han C."/>
            <person name="Tapia R."/>
            <person name="Land M."/>
            <person name="Hauser L."/>
            <person name="Kyrpides N."/>
            <person name="Ivanova N."/>
            <person name="Pagani I."/>
            <person name="Mattes T."/>
            <person name="Holmes A."/>
            <person name="Rutledge P."/>
            <person name="Paulsen I."/>
            <person name="Coleman N."/>
            <person name="Woyke T."/>
        </authorList>
    </citation>
    <scope>NUCLEOTIDE SEQUENCE [LARGE SCALE GENOMIC DNA]</scope>
    <source>
        <strain evidence="4 5">NBB3</strain>
    </source>
</reference>
<dbReference type="EMBL" id="CP003169">
    <property type="protein sequence ID" value="AEV72491.1"/>
    <property type="molecule type" value="Genomic_DNA"/>
</dbReference>
<dbReference type="PROSITE" id="PS51677">
    <property type="entry name" value="NODB"/>
    <property type="match status" value="1"/>
</dbReference>
<dbReference type="InterPro" id="IPR002509">
    <property type="entry name" value="NODB_dom"/>
</dbReference>
<organism evidence="4 5">
    <name type="scientific">Mycolicibacterium rhodesiae (strain NBB3)</name>
    <name type="common">Mycobacterium rhodesiae</name>
    <dbReference type="NCBI Taxonomy" id="710685"/>
    <lineage>
        <taxon>Bacteria</taxon>
        <taxon>Bacillati</taxon>
        <taxon>Actinomycetota</taxon>
        <taxon>Actinomycetes</taxon>
        <taxon>Mycobacteriales</taxon>
        <taxon>Mycobacteriaceae</taxon>
        <taxon>Mycolicibacterium</taxon>
    </lineage>
</organism>
<protein>
    <submittedName>
        <fullName evidence="4">Putative xylanase/chitin deacetylase</fullName>
    </submittedName>
</protein>
<evidence type="ECO:0000313" key="5">
    <source>
        <dbReference type="Proteomes" id="UP000005442"/>
    </source>
</evidence>
<accession>G8RNG1</accession>
<dbReference type="InterPro" id="IPR011330">
    <property type="entry name" value="Glyco_hydro/deAcase_b/a-brl"/>
</dbReference>
<evidence type="ECO:0000256" key="1">
    <source>
        <dbReference type="ARBA" id="ARBA00022723"/>
    </source>
</evidence>
<dbReference type="Pfam" id="PF01522">
    <property type="entry name" value="Polysacc_deac_1"/>
    <property type="match status" value="1"/>
</dbReference>
<dbReference type="HOGENOM" id="CLU_021264_9_1_11"/>
<sequence length="276" mass="30231">MHGRYRNAHVGAPLNRRHFIAALSVATLSAVGLSRCSFGAQPQVATASEPVAAPPPPTVLPPPPPSARIQLPGGVLSVLPGEGDLLALTVDDGVNSDVLRAYTQFAKDTGVRLTYFVNGIYRSWTDHVDLLRPLVDDGHIQLANHTWSHPNLTKLPLTAVAEEFRHNHDFLWKTYGVDARPYFRSPYGASSAHVEKVAGDLGYTTDTLWSGDLKDHAVLPEAEIVKNAESYFNGQAIVIGHLNHLPVTHVYRQMVDIIVARKLRTVTLDDVFVRST</sequence>
<dbReference type="PANTHER" id="PTHR10587:SF133">
    <property type="entry name" value="CHITIN DEACETYLASE 1-RELATED"/>
    <property type="match status" value="1"/>
</dbReference>
<keyword evidence="1" id="KW-0479">Metal-binding</keyword>
<dbReference type="GO" id="GO:0016020">
    <property type="term" value="C:membrane"/>
    <property type="evidence" value="ECO:0007669"/>
    <property type="project" value="TreeGrafter"/>
</dbReference>
<keyword evidence="4" id="KW-0326">Glycosidase</keyword>
<dbReference type="Proteomes" id="UP000005442">
    <property type="component" value="Chromosome"/>
</dbReference>
<keyword evidence="4" id="KW-0624">Polysaccharide degradation</keyword>
<gene>
    <name evidence="4" type="ordered locus">MycrhN_1883</name>
</gene>
<dbReference type="STRING" id="710685.MycrhN_1883"/>
<evidence type="ECO:0000313" key="4">
    <source>
        <dbReference type="EMBL" id="AEV72491.1"/>
    </source>
</evidence>
<dbReference type="InterPro" id="IPR050248">
    <property type="entry name" value="Polysacc_deacetylase_ArnD"/>
</dbReference>
<keyword evidence="2 4" id="KW-0378">Hydrolase</keyword>
<dbReference type="SUPFAM" id="SSF88713">
    <property type="entry name" value="Glycoside hydrolase/deacetylase"/>
    <property type="match status" value="1"/>
</dbReference>
<dbReference type="GO" id="GO:0016810">
    <property type="term" value="F:hydrolase activity, acting on carbon-nitrogen (but not peptide) bonds"/>
    <property type="evidence" value="ECO:0007669"/>
    <property type="project" value="InterPro"/>
</dbReference>
<dbReference type="KEGG" id="mrh:MycrhN_1883"/>
<dbReference type="PATRIC" id="fig|710685.3.peg.1893"/>
<name>G8RNG1_MYCRN</name>
<dbReference type="CDD" id="cd10917">
    <property type="entry name" value="CE4_NodB_like_6s_7s"/>
    <property type="match status" value="1"/>
</dbReference>
<evidence type="ECO:0000259" key="3">
    <source>
        <dbReference type="PROSITE" id="PS51677"/>
    </source>
</evidence>
<dbReference type="Gene3D" id="3.20.20.370">
    <property type="entry name" value="Glycoside hydrolase/deacetylase"/>
    <property type="match status" value="1"/>
</dbReference>
<dbReference type="PANTHER" id="PTHR10587">
    <property type="entry name" value="GLYCOSYL TRANSFERASE-RELATED"/>
    <property type="match status" value="1"/>
</dbReference>
<dbReference type="GO" id="GO:0045493">
    <property type="term" value="P:xylan catabolic process"/>
    <property type="evidence" value="ECO:0007669"/>
    <property type="project" value="UniProtKB-KW"/>
</dbReference>
<proteinExistence type="predicted"/>